<comment type="caution">
    <text evidence="1">The sequence shown here is derived from an EMBL/GenBank/DDBJ whole genome shotgun (WGS) entry which is preliminary data.</text>
</comment>
<protein>
    <submittedName>
        <fullName evidence="1">Uncharacterized protein</fullName>
    </submittedName>
</protein>
<organism evidence="1">
    <name type="scientific">Medicago truncatula</name>
    <name type="common">Barrel medic</name>
    <name type="synonym">Medicago tribuloides</name>
    <dbReference type="NCBI Taxonomy" id="3880"/>
    <lineage>
        <taxon>Eukaryota</taxon>
        <taxon>Viridiplantae</taxon>
        <taxon>Streptophyta</taxon>
        <taxon>Embryophyta</taxon>
        <taxon>Tracheophyta</taxon>
        <taxon>Spermatophyta</taxon>
        <taxon>Magnoliopsida</taxon>
        <taxon>eudicotyledons</taxon>
        <taxon>Gunneridae</taxon>
        <taxon>Pentapetalae</taxon>
        <taxon>rosids</taxon>
        <taxon>fabids</taxon>
        <taxon>Fabales</taxon>
        <taxon>Fabaceae</taxon>
        <taxon>Papilionoideae</taxon>
        <taxon>50 kb inversion clade</taxon>
        <taxon>NPAAA clade</taxon>
        <taxon>Hologalegina</taxon>
        <taxon>IRL clade</taxon>
        <taxon>Trifolieae</taxon>
        <taxon>Medicago</taxon>
    </lineage>
</organism>
<gene>
    <name evidence="1" type="ORF">MtrunA17_Chr6g0478331</name>
</gene>
<dbReference type="Proteomes" id="UP000265566">
    <property type="component" value="Chromosome 6"/>
</dbReference>
<sequence>MNIPSGSQCHPNARPPSPSVFIPDDLILEEKEIICVGMCGLGSQIQLVGILLVVHIAFSPTGFPPFGSLVASRYISC</sequence>
<name>A0A396HI85_MEDTR</name>
<dbReference type="AlphaFoldDB" id="A0A396HI85"/>
<reference evidence="1" key="1">
    <citation type="journal article" date="2018" name="Nat. Plants">
        <title>Whole-genome landscape of Medicago truncatula symbiotic genes.</title>
        <authorList>
            <person name="Pecrix Y."/>
            <person name="Gamas P."/>
            <person name="Carrere S."/>
        </authorList>
    </citation>
    <scope>NUCLEOTIDE SEQUENCE</scope>
    <source>
        <tissue evidence="1">Leaves</tissue>
    </source>
</reference>
<evidence type="ECO:0000313" key="1">
    <source>
        <dbReference type="EMBL" id="RHN52241.1"/>
    </source>
</evidence>
<proteinExistence type="predicted"/>
<dbReference type="Gramene" id="rna36890">
    <property type="protein sequence ID" value="RHN52241.1"/>
    <property type="gene ID" value="gene36890"/>
</dbReference>
<dbReference type="EMBL" id="PSQE01000006">
    <property type="protein sequence ID" value="RHN52241.1"/>
    <property type="molecule type" value="Genomic_DNA"/>
</dbReference>
<accession>A0A396HI85</accession>